<keyword evidence="2" id="KW-1185">Reference proteome</keyword>
<sequence length="169" mass="19263">MKSNLLCVDQLRDFGIIVNYVPLQRLKREDRNQYSHSIIDENSALHILMDFLKPISFFACRKPALSELDEYVSVEMTSSVPWEPYDLESSRIEQNLRREYQGDLATQRIYSVDRSDPNYRSICPLALPIALGDVLTFGPISNKAPVFLLKEISMLLSMLLPVNGPVATL</sequence>
<reference evidence="1" key="1">
    <citation type="submission" date="2023-08" db="EMBL/GenBank/DDBJ databases">
        <authorList>
            <person name="Audoor S."/>
            <person name="Bilcke G."/>
        </authorList>
    </citation>
    <scope>NUCLEOTIDE SEQUENCE</scope>
</reference>
<gene>
    <name evidence="1" type="ORF">CYCCA115_LOCUS9894</name>
</gene>
<protein>
    <submittedName>
        <fullName evidence="1">Uncharacterized protein</fullName>
    </submittedName>
</protein>
<dbReference type="EMBL" id="CAKOGP040001487">
    <property type="protein sequence ID" value="CAJ1945749.1"/>
    <property type="molecule type" value="Genomic_DNA"/>
</dbReference>
<evidence type="ECO:0000313" key="1">
    <source>
        <dbReference type="EMBL" id="CAJ1945749.1"/>
    </source>
</evidence>
<dbReference type="Proteomes" id="UP001295423">
    <property type="component" value="Unassembled WGS sequence"/>
</dbReference>
<organism evidence="1 2">
    <name type="scientific">Cylindrotheca closterium</name>
    <dbReference type="NCBI Taxonomy" id="2856"/>
    <lineage>
        <taxon>Eukaryota</taxon>
        <taxon>Sar</taxon>
        <taxon>Stramenopiles</taxon>
        <taxon>Ochrophyta</taxon>
        <taxon>Bacillariophyta</taxon>
        <taxon>Bacillariophyceae</taxon>
        <taxon>Bacillariophycidae</taxon>
        <taxon>Bacillariales</taxon>
        <taxon>Bacillariaceae</taxon>
        <taxon>Cylindrotheca</taxon>
    </lineage>
</organism>
<dbReference type="AlphaFoldDB" id="A0AAD2CTT6"/>
<accession>A0AAD2CTT6</accession>
<name>A0AAD2CTT6_9STRA</name>
<comment type="caution">
    <text evidence="1">The sequence shown here is derived from an EMBL/GenBank/DDBJ whole genome shotgun (WGS) entry which is preliminary data.</text>
</comment>
<evidence type="ECO:0000313" key="2">
    <source>
        <dbReference type="Proteomes" id="UP001295423"/>
    </source>
</evidence>
<proteinExistence type="predicted"/>